<dbReference type="AlphaFoldDB" id="A0A7Y5ASM8"/>
<keyword evidence="2" id="KW-1185">Reference proteome</keyword>
<dbReference type="NCBIfam" id="TIGR02241">
    <property type="entry name" value="conserved hypothetical phage tail region protein"/>
    <property type="match status" value="1"/>
</dbReference>
<sequence length="154" mass="17119">MSELAASEYPLPAFYFRVKFASSGDSADTAFQEVSGIGAQLDTEDVAEGGENRFVHKLPKAVKHGNLVLKRGIAPNSSELVQWCIKVFEQGVDIIITPMTITVELLDNTGQPARSWSFVNAYPVSWQIEGFNAGKNEVAIEKLEFSYQYVNRER</sequence>
<accession>A0A7Y5ASM8</accession>
<proteinExistence type="predicted"/>
<name>A0A7Y5ASM8_9GAMM</name>
<organism evidence="1 2">
    <name type="scientific">Rheinheimera lutimaris</name>
    <dbReference type="NCBI Taxonomy" id="2740584"/>
    <lineage>
        <taxon>Bacteria</taxon>
        <taxon>Pseudomonadati</taxon>
        <taxon>Pseudomonadota</taxon>
        <taxon>Gammaproteobacteria</taxon>
        <taxon>Chromatiales</taxon>
        <taxon>Chromatiaceae</taxon>
        <taxon>Rheinheimera</taxon>
    </lineage>
</organism>
<dbReference type="EMBL" id="JABSOD010000017">
    <property type="protein sequence ID" value="NRQ43796.1"/>
    <property type="molecule type" value="Genomic_DNA"/>
</dbReference>
<dbReference type="PANTHER" id="PTHR38009:SF1">
    <property type="entry name" value="CONSERVED HYPOTHETICAL PHAGE TAIL PROTEIN"/>
    <property type="match status" value="1"/>
</dbReference>
<dbReference type="Proteomes" id="UP000523161">
    <property type="component" value="Unassembled WGS sequence"/>
</dbReference>
<dbReference type="InterPro" id="IPR010667">
    <property type="entry name" value="Phage_T4_Gp19"/>
</dbReference>
<protein>
    <submittedName>
        <fullName evidence="1">Phage tail protein</fullName>
    </submittedName>
</protein>
<evidence type="ECO:0000313" key="2">
    <source>
        <dbReference type="Proteomes" id="UP000523161"/>
    </source>
</evidence>
<comment type="caution">
    <text evidence="1">The sequence shown here is derived from an EMBL/GenBank/DDBJ whole genome shotgun (WGS) entry which is preliminary data.</text>
</comment>
<evidence type="ECO:0000313" key="1">
    <source>
        <dbReference type="EMBL" id="NRQ43796.1"/>
    </source>
</evidence>
<dbReference type="Pfam" id="PF06841">
    <property type="entry name" value="Phage_T4_gp19"/>
    <property type="match status" value="1"/>
</dbReference>
<dbReference type="RefSeq" id="WP_173502032.1">
    <property type="nucleotide sequence ID" value="NZ_JABSOD010000017.1"/>
</dbReference>
<dbReference type="GO" id="GO:0005198">
    <property type="term" value="F:structural molecule activity"/>
    <property type="evidence" value="ECO:0007669"/>
    <property type="project" value="InterPro"/>
</dbReference>
<gene>
    <name evidence="1" type="ORF">HRH59_14675</name>
</gene>
<dbReference type="PANTHER" id="PTHR38009">
    <property type="entry name" value="CONSERVED HYPOTHETICAL PHAGE TAIL PROTEIN"/>
    <property type="match status" value="1"/>
</dbReference>
<reference evidence="1 2" key="1">
    <citation type="submission" date="2020-06" db="EMBL/GenBank/DDBJ databases">
        <title>Rheinheimera sp. nov., a marine bacterium isolated from coastal.</title>
        <authorList>
            <person name="Yu Q."/>
            <person name="Qi Y."/>
            <person name="Pu J."/>
        </authorList>
    </citation>
    <scope>NUCLEOTIDE SEQUENCE [LARGE SCALE GENOMIC DNA]</scope>
    <source>
        <strain evidence="1 2">YQF-2</strain>
    </source>
</reference>
<dbReference type="InterPro" id="IPR011747">
    <property type="entry name" value="CHP02241"/>
</dbReference>